<feature type="transmembrane region" description="Helical" evidence="1">
    <location>
        <begin position="421"/>
        <end position="442"/>
    </location>
</feature>
<dbReference type="Pfam" id="PF13163">
    <property type="entry name" value="DUF3999"/>
    <property type="match status" value="1"/>
</dbReference>
<feature type="chain" id="PRO_5040377137" evidence="2">
    <location>
        <begin position="22"/>
        <end position="448"/>
    </location>
</feature>
<gene>
    <name evidence="3" type="ORF">LZG35_15805</name>
</gene>
<protein>
    <submittedName>
        <fullName evidence="3">DUF3999 domain-containing protein</fullName>
    </submittedName>
</protein>
<feature type="signal peptide" evidence="2">
    <location>
        <begin position="1"/>
        <end position="21"/>
    </location>
</feature>
<name>A0A9Q3ZDT5_9GAMM</name>
<dbReference type="InterPro" id="IPR025060">
    <property type="entry name" value="DUF3999"/>
</dbReference>
<evidence type="ECO:0000256" key="2">
    <source>
        <dbReference type="SAM" id="SignalP"/>
    </source>
</evidence>
<comment type="caution">
    <text evidence="3">The sequence shown here is derived from an EMBL/GenBank/DDBJ whole genome shotgun (WGS) entry which is preliminary data.</text>
</comment>
<evidence type="ECO:0000313" key="4">
    <source>
        <dbReference type="Proteomes" id="UP001107961"/>
    </source>
</evidence>
<proteinExistence type="predicted"/>
<keyword evidence="1" id="KW-1133">Transmembrane helix</keyword>
<keyword evidence="4" id="KW-1185">Reference proteome</keyword>
<dbReference type="Proteomes" id="UP001107961">
    <property type="component" value="Unassembled WGS sequence"/>
</dbReference>
<dbReference type="EMBL" id="JAJVKT010000020">
    <property type="protein sequence ID" value="MCE7510103.1"/>
    <property type="molecule type" value="Genomic_DNA"/>
</dbReference>
<evidence type="ECO:0000256" key="1">
    <source>
        <dbReference type="SAM" id="Phobius"/>
    </source>
</evidence>
<dbReference type="AlphaFoldDB" id="A0A9Q3ZDT5"/>
<accession>A0A9Q3ZDT5</accession>
<keyword evidence="1" id="KW-0472">Membrane</keyword>
<keyword evidence="2" id="KW-0732">Signal</keyword>
<evidence type="ECO:0000313" key="3">
    <source>
        <dbReference type="EMBL" id="MCE7510103.1"/>
    </source>
</evidence>
<reference evidence="3" key="1">
    <citation type="submission" date="2022-01" db="EMBL/GenBank/DDBJ databases">
        <authorList>
            <person name="Karlyshev A.V."/>
            <person name="Jaspars M."/>
        </authorList>
    </citation>
    <scope>NUCLEOTIDE SEQUENCE</scope>
    <source>
        <strain evidence="3">AGSA3-2</strain>
    </source>
</reference>
<sequence>MRLWILPCFIAALGYGSATLAAPLPDDFAEGIPITPVGEGRAYQLSLPEPVYQVSTRADLGDVRVFNRDGGVVQHAFCEIEDQTEQNTVAHPAALYGLPPGRRPAEHLGGQLAIDTADGLSMRWQRSEPEEGASAEAGAFEYIVDARGVEQAISGIRLDWRWRSPEGRQELPIRIAASDDLDQWRTVVTRTTLLRLDGEALETVAVALPEHRYRFLRLIPEDERARDWLHGAQILTTRTEVESVPLIWAETERSAGDALDGRFHSSRPAPARQWRLTLPGPNRVLEVRLSSRADETAVWRQRFQGPVTSGPETGATEARHMTPTSDGLWRLEVLSGGEVLSGQPPALQLGYPPIRLGFLAQGEGPFLLAYGSRRAAPAQVLDCAALGDEPAAARVELRQRRELGGDAALRAPPKQTPIRRMVLWGILILGAVLVVAMAVGLLRKLGNR</sequence>
<organism evidence="3 4">
    <name type="scientific">Alloalcanivorax xenomutans</name>
    <dbReference type="NCBI Taxonomy" id="1094342"/>
    <lineage>
        <taxon>Bacteria</taxon>
        <taxon>Pseudomonadati</taxon>
        <taxon>Pseudomonadota</taxon>
        <taxon>Gammaproteobacteria</taxon>
        <taxon>Oceanospirillales</taxon>
        <taxon>Alcanivoracaceae</taxon>
        <taxon>Alloalcanivorax</taxon>
    </lineage>
</organism>
<dbReference type="KEGG" id="axe:P40_16985"/>
<keyword evidence="1" id="KW-0812">Transmembrane</keyword>
<dbReference type="RefSeq" id="WP_080531457.1">
    <property type="nucleotide sequence ID" value="NZ_CBDDTQ010000006.1"/>
</dbReference>